<dbReference type="PANTHER" id="PTHR11727:SF7">
    <property type="entry name" value="DIMETHYLADENOSINE TRANSFERASE-RELATED"/>
    <property type="match status" value="1"/>
</dbReference>
<feature type="binding site" evidence="5">
    <location>
        <position position="60"/>
    </location>
    <ligand>
        <name>S-adenosyl-L-methionine</name>
        <dbReference type="ChEBI" id="CHEBI:59789"/>
    </ligand>
</feature>
<dbReference type="Pfam" id="PF00398">
    <property type="entry name" value="RrnaAD"/>
    <property type="match status" value="2"/>
</dbReference>
<dbReference type="PANTHER" id="PTHR11727">
    <property type="entry name" value="DIMETHYLADENOSINE TRANSFERASE"/>
    <property type="match status" value="1"/>
</dbReference>
<evidence type="ECO:0000256" key="6">
    <source>
        <dbReference type="RuleBase" id="RU362106"/>
    </source>
</evidence>
<feature type="binding site" evidence="5">
    <location>
        <position position="106"/>
    </location>
    <ligand>
        <name>S-adenosyl-L-methionine</name>
        <dbReference type="ChEBI" id="CHEBI:59789"/>
    </ligand>
</feature>
<dbReference type="PROSITE" id="PS01131">
    <property type="entry name" value="RRNA_A_DIMETH"/>
    <property type="match status" value="1"/>
</dbReference>
<comment type="caution">
    <text evidence="9">The sequence shown here is derived from an EMBL/GenBank/DDBJ whole genome shotgun (WGS) entry which is preliminary data.</text>
</comment>
<evidence type="ECO:0000256" key="7">
    <source>
        <dbReference type="SAM" id="MobiDB-lite"/>
    </source>
</evidence>
<keyword evidence="2 5" id="KW-0808">Transferase</keyword>
<dbReference type="EMBL" id="JAEFCI010001099">
    <property type="protein sequence ID" value="KAG5463129.1"/>
    <property type="molecule type" value="Genomic_DNA"/>
</dbReference>
<sequence length="267" mass="28504">MPKVTKRKTGAGEPSGAAGVRSATKAKAAGKAKPGDAASSTAGFRAFGPMFKKDLGQHILKNPLVAQGIIDKAALKPTDVVLEVGPGTGNITVRMLEKCKRVVAVEMDPRLAAELSKRVVGTGERSVGCCPWVLVHDRAGALTRCGSAGTSEAPAHGRGFPEIGPALLRRVREQHAVPGEDTVLHSFYLALLPQSNVLINTALVAFVRPGLRLSQISSPLVFKLLAHRPLFRCAVLMFQREFAMRLVARPGDALYCRLSVNVQLFAR</sequence>
<dbReference type="Proteomes" id="UP000673691">
    <property type="component" value="Unassembled WGS sequence"/>
</dbReference>
<dbReference type="EC" id="2.1.1.-" evidence="6"/>
<feature type="binding site" evidence="5">
    <location>
        <position position="85"/>
    </location>
    <ligand>
        <name>S-adenosyl-L-methionine</name>
        <dbReference type="ChEBI" id="CHEBI:59789"/>
    </ligand>
</feature>
<name>A0A8H8A177_9FUNG</name>
<dbReference type="GO" id="GO:0000179">
    <property type="term" value="F:rRNA (adenine-N6,N6-)-dimethyltransferase activity"/>
    <property type="evidence" value="ECO:0007669"/>
    <property type="project" value="UniProtKB-UniRule"/>
</dbReference>
<evidence type="ECO:0000313" key="10">
    <source>
        <dbReference type="Proteomes" id="UP000673691"/>
    </source>
</evidence>
<reference evidence="9 10" key="1">
    <citation type="journal article" name="Sci. Rep.">
        <title>Genome-scale phylogenetic analyses confirm Olpidium as the closest living zoosporic fungus to the non-flagellated, terrestrial fungi.</title>
        <authorList>
            <person name="Chang Y."/>
            <person name="Rochon D."/>
            <person name="Sekimoto S."/>
            <person name="Wang Y."/>
            <person name="Chovatia M."/>
            <person name="Sandor L."/>
            <person name="Salamov A."/>
            <person name="Grigoriev I.V."/>
            <person name="Stajich J.E."/>
            <person name="Spatafora J.W."/>
        </authorList>
    </citation>
    <scope>NUCLEOTIDE SEQUENCE [LARGE SCALE GENOMIC DNA]</scope>
    <source>
        <strain evidence="9">S191</strain>
    </source>
</reference>
<dbReference type="CDD" id="cd02440">
    <property type="entry name" value="AdoMet_MTases"/>
    <property type="match status" value="1"/>
</dbReference>
<dbReference type="AlphaFoldDB" id="A0A8H8A177"/>
<comment type="caution">
    <text evidence="5">Lacks conserved residue(s) required for the propagation of feature annotation.</text>
</comment>
<keyword evidence="3 5" id="KW-0949">S-adenosyl-L-methionine</keyword>
<accession>A0A8H8A177</accession>
<evidence type="ECO:0000256" key="2">
    <source>
        <dbReference type="ARBA" id="ARBA00022679"/>
    </source>
</evidence>
<dbReference type="InterPro" id="IPR020598">
    <property type="entry name" value="rRNA_Ade_methylase_Trfase_N"/>
</dbReference>
<feature type="binding site" evidence="5">
    <location>
        <position position="58"/>
    </location>
    <ligand>
        <name>S-adenosyl-L-methionine</name>
        <dbReference type="ChEBI" id="CHEBI:59789"/>
    </ligand>
</feature>
<keyword evidence="1 5" id="KW-0489">Methyltransferase</keyword>
<comment type="similarity">
    <text evidence="5 6">Belongs to the class I-like SAM-binding methyltransferase superfamily. rRNA adenine N(6)-methyltransferase family.</text>
</comment>
<evidence type="ECO:0000256" key="4">
    <source>
        <dbReference type="ARBA" id="ARBA00022884"/>
    </source>
</evidence>
<evidence type="ECO:0000256" key="3">
    <source>
        <dbReference type="ARBA" id="ARBA00022691"/>
    </source>
</evidence>
<feature type="region of interest" description="Disordered" evidence="7">
    <location>
        <begin position="1"/>
        <end position="40"/>
    </location>
</feature>
<proteinExistence type="inferred from homology"/>
<protein>
    <recommendedName>
        <fullName evidence="6">rRNA adenine N(6)-methyltransferase</fullName>
        <ecNumber evidence="6">2.1.1.-</ecNumber>
    </recommendedName>
</protein>
<dbReference type="InterPro" id="IPR029063">
    <property type="entry name" value="SAM-dependent_MTases_sf"/>
</dbReference>
<gene>
    <name evidence="9" type="ORF">BJ554DRAFT_1581</name>
</gene>
<dbReference type="InterPro" id="IPR001737">
    <property type="entry name" value="KsgA/Erm"/>
</dbReference>
<dbReference type="GO" id="GO:0003723">
    <property type="term" value="F:RNA binding"/>
    <property type="evidence" value="ECO:0007669"/>
    <property type="project" value="UniProtKB-UniRule"/>
</dbReference>
<feature type="domain" description="Ribosomal RNA adenine methylase transferase N-terminal" evidence="8">
    <location>
        <begin position="65"/>
        <end position="267"/>
    </location>
</feature>
<keyword evidence="10" id="KW-1185">Reference proteome</keyword>
<evidence type="ECO:0000256" key="1">
    <source>
        <dbReference type="ARBA" id="ARBA00022603"/>
    </source>
</evidence>
<evidence type="ECO:0000313" key="9">
    <source>
        <dbReference type="EMBL" id="KAG5463129.1"/>
    </source>
</evidence>
<dbReference type="PROSITE" id="PS51689">
    <property type="entry name" value="SAM_RNA_A_N6_MT"/>
    <property type="match status" value="1"/>
</dbReference>
<feature type="non-terminal residue" evidence="9">
    <location>
        <position position="267"/>
    </location>
</feature>
<organism evidence="9 10">
    <name type="scientific">Olpidium bornovanus</name>
    <dbReference type="NCBI Taxonomy" id="278681"/>
    <lineage>
        <taxon>Eukaryota</taxon>
        <taxon>Fungi</taxon>
        <taxon>Fungi incertae sedis</taxon>
        <taxon>Olpidiomycota</taxon>
        <taxon>Olpidiomycotina</taxon>
        <taxon>Olpidiomycetes</taxon>
        <taxon>Olpidiales</taxon>
        <taxon>Olpidiaceae</taxon>
        <taxon>Olpidium</taxon>
    </lineage>
</organism>
<feature type="compositionally biased region" description="Low complexity" evidence="7">
    <location>
        <begin position="23"/>
        <end position="38"/>
    </location>
</feature>
<keyword evidence="4 5" id="KW-0694">RNA-binding</keyword>
<dbReference type="SMART" id="SM00650">
    <property type="entry name" value="rADc"/>
    <property type="match status" value="1"/>
</dbReference>
<dbReference type="SUPFAM" id="SSF53335">
    <property type="entry name" value="S-adenosyl-L-methionine-dependent methyltransferases"/>
    <property type="match status" value="1"/>
</dbReference>
<evidence type="ECO:0000256" key="5">
    <source>
        <dbReference type="PROSITE-ProRule" id="PRU01026"/>
    </source>
</evidence>
<dbReference type="InterPro" id="IPR020596">
    <property type="entry name" value="rRNA_Ade_Mease_Trfase_CS"/>
</dbReference>
<dbReference type="Gene3D" id="3.40.50.150">
    <property type="entry name" value="Vaccinia Virus protein VP39"/>
    <property type="match status" value="2"/>
</dbReference>
<keyword evidence="6" id="KW-0698">rRNA processing</keyword>
<evidence type="ECO:0000259" key="8">
    <source>
        <dbReference type="SMART" id="SM00650"/>
    </source>
</evidence>
<dbReference type="OrthoDB" id="74991at2759"/>